<comment type="caution">
    <text evidence="1">The sequence shown here is derived from an EMBL/GenBank/DDBJ whole genome shotgun (WGS) entry which is preliminary data.</text>
</comment>
<reference evidence="2" key="1">
    <citation type="journal article" date="2019" name="Int. J. Syst. Evol. Microbiol.">
        <title>The Global Catalogue of Microorganisms (GCM) 10K type strain sequencing project: providing services to taxonomists for standard genome sequencing and annotation.</title>
        <authorList>
            <consortium name="The Broad Institute Genomics Platform"/>
            <consortium name="The Broad Institute Genome Sequencing Center for Infectious Disease"/>
            <person name="Wu L."/>
            <person name="Ma J."/>
        </authorList>
    </citation>
    <scope>NUCLEOTIDE SEQUENCE [LARGE SCALE GENOMIC DNA]</scope>
    <source>
        <strain evidence="2">JCM 14735</strain>
    </source>
</reference>
<evidence type="ECO:0000313" key="2">
    <source>
        <dbReference type="Proteomes" id="UP001501204"/>
    </source>
</evidence>
<keyword evidence="2" id="KW-1185">Reference proteome</keyword>
<proteinExistence type="predicted"/>
<organism evidence="1 2">
    <name type="scientific">Kocuria aegyptia</name>
    <dbReference type="NCBI Taxonomy" id="330943"/>
    <lineage>
        <taxon>Bacteria</taxon>
        <taxon>Bacillati</taxon>
        <taxon>Actinomycetota</taxon>
        <taxon>Actinomycetes</taxon>
        <taxon>Micrococcales</taxon>
        <taxon>Micrococcaceae</taxon>
        <taxon>Kocuria</taxon>
    </lineage>
</organism>
<name>A0ABP4X3Q4_9MICC</name>
<gene>
    <name evidence="1" type="ORF">GCM10009767_26640</name>
</gene>
<dbReference type="Proteomes" id="UP001501204">
    <property type="component" value="Unassembled WGS sequence"/>
</dbReference>
<dbReference type="RefSeq" id="WP_344123277.1">
    <property type="nucleotide sequence ID" value="NZ_BAAAOA010000032.1"/>
</dbReference>
<accession>A0ABP4X3Q4</accession>
<protein>
    <recommendedName>
        <fullName evidence="3">DUF1292 domain-containing protein</fullName>
    </recommendedName>
</protein>
<evidence type="ECO:0008006" key="3">
    <source>
        <dbReference type="Google" id="ProtNLM"/>
    </source>
</evidence>
<sequence length="81" mass="8896">MPAGQGKNIRRVTSVDVIRSTQGEGSAGSYTFELTLDDGVEEYLLVVPEDEASTVARLIQHSSSMQLDKNTDDLIFEKYGD</sequence>
<dbReference type="EMBL" id="BAAAOA010000032">
    <property type="protein sequence ID" value="GAA1766816.1"/>
    <property type="molecule type" value="Genomic_DNA"/>
</dbReference>
<evidence type="ECO:0000313" key="1">
    <source>
        <dbReference type="EMBL" id="GAA1766816.1"/>
    </source>
</evidence>